<protein>
    <submittedName>
        <fullName evidence="1">Uncharacterized protein</fullName>
    </submittedName>
</protein>
<dbReference type="EMBL" id="MDYQ01000002">
    <property type="protein sequence ID" value="PRP89510.1"/>
    <property type="molecule type" value="Genomic_DNA"/>
</dbReference>
<dbReference type="InParanoid" id="A0A2P6NZY7"/>
<sequence>MRQLTRRDLKEIQTVFLAFRNFQLKKQFSLQLFLYLGNYRESFYVCATQDEVKCISLYCIHSPVAEPQLDGSTPSKWGSVDLNGSIGPLRVLCLTSLQHALASYIATHATTRHIFDLHTRLQTKLFQL</sequence>
<evidence type="ECO:0000313" key="1">
    <source>
        <dbReference type="EMBL" id="PRP89510.1"/>
    </source>
</evidence>
<name>A0A2P6NZY7_9EUKA</name>
<evidence type="ECO:0000313" key="2">
    <source>
        <dbReference type="Proteomes" id="UP000241769"/>
    </source>
</evidence>
<gene>
    <name evidence="1" type="ORF">PROFUN_00774</name>
</gene>
<dbReference type="AlphaFoldDB" id="A0A2P6NZY7"/>
<dbReference type="Proteomes" id="UP000241769">
    <property type="component" value="Unassembled WGS sequence"/>
</dbReference>
<comment type="caution">
    <text evidence="1">The sequence shown here is derived from an EMBL/GenBank/DDBJ whole genome shotgun (WGS) entry which is preliminary data.</text>
</comment>
<reference evidence="1 2" key="1">
    <citation type="journal article" date="2018" name="Genome Biol. Evol.">
        <title>Multiple Roots of Fruiting Body Formation in Amoebozoa.</title>
        <authorList>
            <person name="Hillmann F."/>
            <person name="Forbes G."/>
            <person name="Novohradska S."/>
            <person name="Ferling I."/>
            <person name="Riege K."/>
            <person name="Groth M."/>
            <person name="Westermann M."/>
            <person name="Marz M."/>
            <person name="Spaller T."/>
            <person name="Winckler T."/>
            <person name="Schaap P."/>
            <person name="Glockner G."/>
        </authorList>
    </citation>
    <scope>NUCLEOTIDE SEQUENCE [LARGE SCALE GENOMIC DNA]</scope>
    <source>
        <strain evidence="1 2">Jena</strain>
    </source>
</reference>
<accession>A0A2P6NZY7</accession>
<organism evidence="1 2">
    <name type="scientific">Planoprotostelium fungivorum</name>
    <dbReference type="NCBI Taxonomy" id="1890364"/>
    <lineage>
        <taxon>Eukaryota</taxon>
        <taxon>Amoebozoa</taxon>
        <taxon>Evosea</taxon>
        <taxon>Variosea</taxon>
        <taxon>Cavosteliida</taxon>
        <taxon>Cavosteliaceae</taxon>
        <taxon>Planoprotostelium</taxon>
    </lineage>
</organism>
<proteinExistence type="predicted"/>
<keyword evidence="2" id="KW-1185">Reference proteome</keyword>